<accession>A0A1I2DT85</accession>
<dbReference type="OrthoDB" id="3214257at2"/>
<feature type="transmembrane region" description="Helical" evidence="2">
    <location>
        <begin position="66"/>
        <end position="84"/>
    </location>
</feature>
<dbReference type="PANTHER" id="PTHR34703">
    <property type="entry name" value="ANTIPORTER SUBUNIT MNHG2-RELATED"/>
    <property type="match status" value="1"/>
</dbReference>
<name>A0A1I2DT85_9ACTN</name>
<comment type="similarity">
    <text evidence="1">Belongs to the CPA3 antiporters (TC 2.A.63) subunit G family.</text>
</comment>
<feature type="transmembrane region" description="Helical" evidence="2">
    <location>
        <begin position="6"/>
        <end position="30"/>
    </location>
</feature>
<dbReference type="STRING" id="1798228.SAMN05216574_106121"/>
<evidence type="ECO:0000313" key="4">
    <source>
        <dbReference type="Proteomes" id="UP000198589"/>
    </source>
</evidence>
<evidence type="ECO:0000256" key="2">
    <source>
        <dbReference type="SAM" id="Phobius"/>
    </source>
</evidence>
<protein>
    <submittedName>
        <fullName evidence="3">Multisubunit sodium/proton antiporter, MrpG subunit</fullName>
    </submittedName>
</protein>
<dbReference type="RefSeq" id="WP_092196776.1">
    <property type="nucleotide sequence ID" value="NZ_FOND01000006.1"/>
</dbReference>
<evidence type="ECO:0000256" key="1">
    <source>
        <dbReference type="ARBA" id="ARBA00008404"/>
    </source>
</evidence>
<dbReference type="AlphaFoldDB" id="A0A1I2DT85"/>
<keyword evidence="4" id="KW-1185">Reference proteome</keyword>
<dbReference type="EMBL" id="FOND01000006">
    <property type="protein sequence ID" value="SFE83862.1"/>
    <property type="molecule type" value="Genomic_DNA"/>
</dbReference>
<feature type="transmembrane region" description="Helical" evidence="2">
    <location>
        <begin position="42"/>
        <end position="60"/>
    </location>
</feature>
<dbReference type="Pfam" id="PF03334">
    <property type="entry name" value="PhaG_MnhG_YufB"/>
    <property type="match status" value="1"/>
</dbReference>
<dbReference type="InterPro" id="IPR005133">
    <property type="entry name" value="PhaG_MnhG_YufB"/>
</dbReference>
<evidence type="ECO:0000313" key="3">
    <source>
        <dbReference type="EMBL" id="SFE83862.1"/>
    </source>
</evidence>
<reference evidence="4" key="1">
    <citation type="submission" date="2016-10" db="EMBL/GenBank/DDBJ databases">
        <authorList>
            <person name="Varghese N."/>
            <person name="Submissions S."/>
        </authorList>
    </citation>
    <scope>NUCLEOTIDE SEQUENCE [LARGE SCALE GENOMIC DNA]</scope>
    <source>
        <strain evidence="4">DSM 46838</strain>
    </source>
</reference>
<sequence>MSAVEIAASVLLLSGSLLAVLAAVGLLRLPDVASRLQAATKLQVLGLVLLGGGAALLGTAADALKVLLVVLFQAATAPVLAQLVGRAAHRARIGDALVRDDLQAAVEGSGLEDRSDRDG</sequence>
<gene>
    <name evidence="3" type="ORF">SAMN05216574_106121</name>
</gene>
<organism evidence="3 4">
    <name type="scientific">Blastococcus tunisiensis</name>
    <dbReference type="NCBI Taxonomy" id="1798228"/>
    <lineage>
        <taxon>Bacteria</taxon>
        <taxon>Bacillati</taxon>
        <taxon>Actinomycetota</taxon>
        <taxon>Actinomycetes</taxon>
        <taxon>Geodermatophilales</taxon>
        <taxon>Geodermatophilaceae</taxon>
        <taxon>Blastococcus</taxon>
    </lineage>
</organism>
<keyword evidence="2" id="KW-0472">Membrane</keyword>
<dbReference type="PANTHER" id="PTHR34703:SF1">
    <property type="entry name" value="ANTIPORTER SUBUNIT MNHG2-RELATED"/>
    <property type="match status" value="1"/>
</dbReference>
<dbReference type="Proteomes" id="UP000198589">
    <property type="component" value="Unassembled WGS sequence"/>
</dbReference>
<keyword evidence="2" id="KW-0812">Transmembrane</keyword>
<proteinExistence type="inferred from homology"/>
<keyword evidence="2" id="KW-1133">Transmembrane helix</keyword>
<dbReference type="GO" id="GO:0015385">
    <property type="term" value="F:sodium:proton antiporter activity"/>
    <property type="evidence" value="ECO:0007669"/>
    <property type="project" value="TreeGrafter"/>
</dbReference>